<dbReference type="Pfam" id="PF13865">
    <property type="entry name" value="FoP_duplication"/>
    <property type="match status" value="1"/>
</dbReference>
<sequence length="304" mass="32398">MSPPRSRRGGGGGNRNRQRAPSDSMEIDDFKVEITNDRRNSPRPPPRARADPYSRSGDADGVWKHDMYARNNGSGGARSGSGGDRGRRTGGDVGVYVVRFENLHWNVTKEDLTDLMRPLDNPVKDVQIKYDSSGRSVGKATVEFTTRHGAEMAVQNFDDRELDEMKMRVTIVASRPAPSPAPTSSSSIKSRLGPAPGDIMSRVGARITDRLGEKITGRVGARISDRVGARVGEGGGGGAGGGGGRKPRRGPVTQEALDMEMDDYMNGGSAETPAPVDLGVGLVNRRQVVSYDGLSDPVAAPLDG</sequence>
<gene>
    <name evidence="5" type="ORF">BDK51DRAFT_28082</name>
</gene>
<dbReference type="Proteomes" id="UP000269721">
    <property type="component" value="Unassembled WGS sequence"/>
</dbReference>
<feature type="compositionally biased region" description="Basic and acidic residues" evidence="3">
    <location>
        <begin position="48"/>
        <end position="68"/>
    </location>
</feature>
<evidence type="ECO:0000256" key="1">
    <source>
        <dbReference type="ARBA" id="ARBA00022884"/>
    </source>
</evidence>
<dbReference type="InterPro" id="IPR012677">
    <property type="entry name" value="Nucleotide-bd_a/b_plait_sf"/>
</dbReference>
<feature type="compositionally biased region" description="Gly residues" evidence="3">
    <location>
        <begin position="73"/>
        <end position="83"/>
    </location>
</feature>
<feature type="region of interest" description="Disordered" evidence="3">
    <location>
        <begin position="1"/>
        <end position="88"/>
    </location>
</feature>
<evidence type="ECO:0000256" key="3">
    <source>
        <dbReference type="SAM" id="MobiDB-lite"/>
    </source>
</evidence>
<protein>
    <recommendedName>
        <fullName evidence="4">RRM domain-containing protein</fullName>
    </recommendedName>
</protein>
<dbReference type="SUPFAM" id="SSF54928">
    <property type="entry name" value="RNA-binding domain, RBD"/>
    <property type="match status" value="1"/>
</dbReference>
<feature type="region of interest" description="Disordered" evidence="3">
    <location>
        <begin position="228"/>
        <end position="253"/>
    </location>
</feature>
<dbReference type="OrthoDB" id="346839at2759"/>
<dbReference type="GO" id="GO:0006406">
    <property type="term" value="P:mRNA export from nucleus"/>
    <property type="evidence" value="ECO:0007669"/>
    <property type="project" value="TreeGrafter"/>
</dbReference>
<dbReference type="InterPro" id="IPR035979">
    <property type="entry name" value="RBD_domain_sf"/>
</dbReference>
<dbReference type="GO" id="GO:0003729">
    <property type="term" value="F:mRNA binding"/>
    <property type="evidence" value="ECO:0007669"/>
    <property type="project" value="TreeGrafter"/>
</dbReference>
<dbReference type="GO" id="GO:0005634">
    <property type="term" value="C:nucleus"/>
    <property type="evidence" value="ECO:0007669"/>
    <property type="project" value="TreeGrafter"/>
</dbReference>
<feature type="compositionally biased region" description="Basic and acidic residues" evidence="3">
    <location>
        <begin position="28"/>
        <end position="40"/>
    </location>
</feature>
<dbReference type="EMBL" id="KZ997956">
    <property type="protein sequence ID" value="RKO86733.1"/>
    <property type="molecule type" value="Genomic_DNA"/>
</dbReference>
<dbReference type="Gene3D" id="3.30.70.330">
    <property type="match status" value="1"/>
</dbReference>
<dbReference type="PROSITE" id="PS50102">
    <property type="entry name" value="RRM"/>
    <property type="match status" value="1"/>
</dbReference>
<evidence type="ECO:0000256" key="2">
    <source>
        <dbReference type="PROSITE-ProRule" id="PRU00176"/>
    </source>
</evidence>
<keyword evidence="1 2" id="KW-0694">RNA-binding</keyword>
<dbReference type="InterPro" id="IPR025715">
    <property type="entry name" value="FoP_C"/>
</dbReference>
<evidence type="ECO:0000313" key="5">
    <source>
        <dbReference type="EMBL" id="RKO86733.1"/>
    </source>
</evidence>
<name>A0A4P9W5W2_9FUNG</name>
<dbReference type="InterPro" id="IPR051229">
    <property type="entry name" value="ALYREF_mRNA_export"/>
</dbReference>
<dbReference type="AlphaFoldDB" id="A0A4P9W5W2"/>
<evidence type="ECO:0000313" key="6">
    <source>
        <dbReference type="Proteomes" id="UP000269721"/>
    </source>
</evidence>
<dbReference type="PANTHER" id="PTHR19965:SF35">
    <property type="entry name" value="RNA ANNEALING PROTEIN YRA1"/>
    <property type="match status" value="1"/>
</dbReference>
<organism evidence="5 6">
    <name type="scientific">Blyttiomyces helicus</name>
    <dbReference type="NCBI Taxonomy" id="388810"/>
    <lineage>
        <taxon>Eukaryota</taxon>
        <taxon>Fungi</taxon>
        <taxon>Fungi incertae sedis</taxon>
        <taxon>Chytridiomycota</taxon>
        <taxon>Chytridiomycota incertae sedis</taxon>
        <taxon>Chytridiomycetes</taxon>
        <taxon>Chytridiomycetes incertae sedis</taxon>
        <taxon>Blyttiomyces</taxon>
    </lineage>
</organism>
<dbReference type="InterPro" id="IPR000504">
    <property type="entry name" value="RRM_dom"/>
</dbReference>
<dbReference type="PANTHER" id="PTHR19965">
    <property type="entry name" value="RNA AND EXPORT FACTOR BINDING PROTEIN"/>
    <property type="match status" value="1"/>
</dbReference>
<keyword evidence="6" id="KW-1185">Reference proteome</keyword>
<accession>A0A4P9W5W2</accession>
<dbReference type="Pfam" id="PF00076">
    <property type="entry name" value="RRM_1"/>
    <property type="match status" value="1"/>
</dbReference>
<dbReference type="SMART" id="SM00360">
    <property type="entry name" value="RRM"/>
    <property type="match status" value="1"/>
</dbReference>
<evidence type="ECO:0000259" key="4">
    <source>
        <dbReference type="PROSITE" id="PS50102"/>
    </source>
</evidence>
<feature type="region of interest" description="Disordered" evidence="3">
    <location>
        <begin position="174"/>
        <end position="197"/>
    </location>
</feature>
<reference evidence="6" key="1">
    <citation type="journal article" date="2018" name="Nat. Microbiol.">
        <title>Leveraging single-cell genomics to expand the fungal tree of life.</title>
        <authorList>
            <person name="Ahrendt S.R."/>
            <person name="Quandt C.A."/>
            <person name="Ciobanu D."/>
            <person name="Clum A."/>
            <person name="Salamov A."/>
            <person name="Andreopoulos B."/>
            <person name="Cheng J.F."/>
            <person name="Woyke T."/>
            <person name="Pelin A."/>
            <person name="Henrissat B."/>
            <person name="Reynolds N.K."/>
            <person name="Benny G.L."/>
            <person name="Smith M.E."/>
            <person name="James T.Y."/>
            <person name="Grigoriev I.V."/>
        </authorList>
    </citation>
    <scope>NUCLEOTIDE SEQUENCE [LARGE SCALE GENOMIC DNA]</scope>
</reference>
<proteinExistence type="predicted"/>
<feature type="compositionally biased region" description="Gly residues" evidence="3">
    <location>
        <begin position="231"/>
        <end position="244"/>
    </location>
</feature>
<dbReference type="SMART" id="SM01218">
    <property type="entry name" value="FoP_duplication"/>
    <property type="match status" value="1"/>
</dbReference>
<feature type="domain" description="RRM" evidence="4">
    <location>
        <begin position="96"/>
        <end position="174"/>
    </location>
</feature>